<dbReference type="InterPro" id="IPR000847">
    <property type="entry name" value="LysR_HTH_N"/>
</dbReference>
<evidence type="ECO:0000256" key="4">
    <source>
        <dbReference type="ARBA" id="ARBA00023163"/>
    </source>
</evidence>
<dbReference type="PROSITE" id="PS50931">
    <property type="entry name" value="HTH_LYSR"/>
    <property type="match status" value="1"/>
</dbReference>
<evidence type="ECO:0000259" key="5">
    <source>
        <dbReference type="PROSITE" id="PS50931"/>
    </source>
</evidence>
<dbReference type="Gene3D" id="3.40.190.290">
    <property type="match status" value="1"/>
</dbReference>
<comment type="caution">
    <text evidence="6">The sequence shown here is derived from an EMBL/GenBank/DDBJ whole genome shotgun (WGS) entry which is preliminary data.</text>
</comment>
<dbReference type="PANTHER" id="PTHR30537">
    <property type="entry name" value="HTH-TYPE TRANSCRIPTIONAL REGULATOR"/>
    <property type="match status" value="1"/>
</dbReference>
<dbReference type="InterPro" id="IPR058163">
    <property type="entry name" value="LysR-type_TF_proteobact-type"/>
</dbReference>
<keyword evidence="2" id="KW-0805">Transcription regulation</keyword>
<accession>A0ABQ6GQ09</accession>
<feature type="domain" description="HTH lysR-type" evidence="5">
    <location>
        <begin position="1"/>
        <end position="58"/>
    </location>
</feature>
<comment type="similarity">
    <text evidence="1">Belongs to the LysR transcriptional regulatory family.</text>
</comment>
<evidence type="ECO:0000256" key="3">
    <source>
        <dbReference type="ARBA" id="ARBA00023125"/>
    </source>
</evidence>
<dbReference type="Pfam" id="PF00126">
    <property type="entry name" value="HTH_1"/>
    <property type="match status" value="1"/>
</dbReference>
<dbReference type="Pfam" id="PF03466">
    <property type="entry name" value="LysR_substrate"/>
    <property type="match status" value="1"/>
</dbReference>
<proteinExistence type="inferred from homology"/>
<sequence>MDWNGLKTFIKVVETGSLAAAAKELGVNHSTVFRRLRGLEQDVGAKLLAQQANRYHLTAIGEEFAALGRDIDAKYNDIERLIVGKEYQPKGHVRITAPFNIANRFIPQALKALRKAYPEITVELLASNQEVNMNTRNADIAVRATQTPPGHLVGRKVTSFAWGLFAGKEYLNSQSFQTVSDLKHHNVIGAAGQMCHLPAFNWLEQHYSGQITIRCDELITMSHFAETGQGIALLPMDQLRDNIECVMLVPDIPASELWLLTHPDLKNVERIRVVMKFLTEYFSGLTEMVN</sequence>
<dbReference type="InterPro" id="IPR005119">
    <property type="entry name" value="LysR_subst-bd"/>
</dbReference>
<keyword evidence="3" id="KW-0238">DNA-binding</keyword>
<evidence type="ECO:0000313" key="6">
    <source>
        <dbReference type="EMBL" id="GLX77467.1"/>
    </source>
</evidence>
<evidence type="ECO:0000313" key="7">
    <source>
        <dbReference type="Proteomes" id="UP001157186"/>
    </source>
</evidence>
<dbReference type="EMBL" id="BSST01000001">
    <property type="protein sequence ID" value="GLX77467.1"/>
    <property type="molecule type" value="Genomic_DNA"/>
</dbReference>
<dbReference type="Gene3D" id="1.10.10.10">
    <property type="entry name" value="Winged helix-like DNA-binding domain superfamily/Winged helix DNA-binding domain"/>
    <property type="match status" value="1"/>
</dbReference>
<keyword evidence="7" id="KW-1185">Reference proteome</keyword>
<evidence type="ECO:0000256" key="1">
    <source>
        <dbReference type="ARBA" id="ARBA00009437"/>
    </source>
</evidence>
<name>A0ABQ6GQ09_9GAMM</name>
<keyword evidence="4" id="KW-0804">Transcription</keyword>
<dbReference type="InterPro" id="IPR036388">
    <property type="entry name" value="WH-like_DNA-bd_sf"/>
</dbReference>
<gene>
    <name evidence="6" type="ORF">tinsulaeT_08070</name>
</gene>
<dbReference type="Proteomes" id="UP001157186">
    <property type="component" value="Unassembled WGS sequence"/>
</dbReference>
<evidence type="ECO:0000256" key="2">
    <source>
        <dbReference type="ARBA" id="ARBA00023015"/>
    </source>
</evidence>
<reference evidence="6 7" key="1">
    <citation type="submission" date="2023-03" db="EMBL/GenBank/DDBJ databases">
        <title>Draft genome sequence of Thalassotalea insulae KCTC 62186T.</title>
        <authorList>
            <person name="Sawabe T."/>
        </authorList>
    </citation>
    <scope>NUCLEOTIDE SEQUENCE [LARGE SCALE GENOMIC DNA]</scope>
    <source>
        <strain evidence="6 7">KCTC 62186</strain>
    </source>
</reference>
<dbReference type="SUPFAM" id="SSF46785">
    <property type="entry name" value="Winged helix' DNA-binding domain"/>
    <property type="match status" value="1"/>
</dbReference>
<organism evidence="6 7">
    <name type="scientific">Thalassotalea insulae</name>
    <dbReference type="NCBI Taxonomy" id="2056778"/>
    <lineage>
        <taxon>Bacteria</taxon>
        <taxon>Pseudomonadati</taxon>
        <taxon>Pseudomonadota</taxon>
        <taxon>Gammaproteobacteria</taxon>
        <taxon>Alteromonadales</taxon>
        <taxon>Colwelliaceae</taxon>
        <taxon>Thalassotalea</taxon>
    </lineage>
</organism>
<protein>
    <submittedName>
        <fullName evidence="6">Transcriptional regulator</fullName>
    </submittedName>
</protein>
<dbReference type="PANTHER" id="PTHR30537:SF3">
    <property type="entry name" value="TRANSCRIPTIONAL REGULATORY PROTEIN"/>
    <property type="match status" value="1"/>
</dbReference>
<dbReference type="SUPFAM" id="SSF53850">
    <property type="entry name" value="Periplasmic binding protein-like II"/>
    <property type="match status" value="1"/>
</dbReference>
<dbReference type="InterPro" id="IPR036390">
    <property type="entry name" value="WH_DNA-bd_sf"/>
</dbReference>